<name>A0A8D7ABB0_MUSAM</name>
<protein>
    <submittedName>
        <fullName evidence="1">(wild Malaysian banana) hypothetical protein</fullName>
    </submittedName>
</protein>
<sequence>MLALCKVNKLERNYNVDMVVDVNLKCPCIFDHRVLLC</sequence>
<organism evidence="1">
    <name type="scientific">Musa acuminata subsp. malaccensis</name>
    <name type="common">Wild banana</name>
    <name type="synonym">Musa malaccensis</name>
    <dbReference type="NCBI Taxonomy" id="214687"/>
    <lineage>
        <taxon>Eukaryota</taxon>
        <taxon>Viridiplantae</taxon>
        <taxon>Streptophyta</taxon>
        <taxon>Embryophyta</taxon>
        <taxon>Tracheophyta</taxon>
        <taxon>Spermatophyta</taxon>
        <taxon>Magnoliopsida</taxon>
        <taxon>Liliopsida</taxon>
        <taxon>Zingiberales</taxon>
        <taxon>Musaceae</taxon>
        <taxon>Musa</taxon>
    </lineage>
</organism>
<proteinExistence type="predicted"/>
<gene>
    <name evidence="1" type="ORF">GSMUA_142050.1</name>
</gene>
<dbReference type="EMBL" id="HG996469">
    <property type="protein sequence ID" value="CAG1844410.1"/>
    <property type="molecule type" value="Genomic_DNA"/>
</dbReference>
<evidence type="ECO:0000313" key="1">
    <source>
        <dbReference type="EMBL" id="CAG1844410.1"/>
    </source>
</evidence>
<reference evidence="1" key="1">
    <citation type="submission" date="2021-03" db="EMBL/GenBank/DDBJ databases">
        <authorList>
            <consortium name="Genoscope - CEA"/>
            <person name="William W."/>
        </authorList>
    </citation>
    <scope>NUCLEOTIDE SEQUENCE</scope>
    <source>
        <strain evidence="1">Doubled-haploid Pahang</strain>
    </source>
</reference>
<dbReference type="AlphaFoldDB" id="A0A8D7ABB0"/>
<accession>A0A8D7ABB0</accession>